<proteinExistence type="predicted"/>
<dbReference type="OrthoDB" id="9846011at2"/>
<dbReference type="KEGG" id="tsy:THSYN_06175"/>
<sequence>MANRDFDLLRHQFTGHWQAIEQAAPHERRVLVIELAKALADWEAGQSEPLPRLPDLQRSGHWGALGTLAAAESSRIAARLGAEKQALRTRLADTAAAIAAAETGLAALMPEVDGLDADLAATAAQLADLTARESALRERLSALQRLRALESELAPARDELTALAEGFLRDEDPTGMLGALGRVHRQLVAFYDAWRLASVEIADALLGTGADAMQVPPAPDLLAVPERLAALDRELRAIDQALAGRIRAQDALDQTLKARV</sequence>
<gene>
    <name evidence="1" type="ORF">THSYN_06175</name>
</gene>
<evidence type="ECO:0000313" key="1">
    <source>
        <dbReference type="EMBL" id="AUB80577.1"/>
    </source>
</evidence>
<dbReference type="Gene3D" id="1.10.287.1490">
    <property type="match status" value="1"/>
</dbReference>
<keyword evidence="2" id="KW-1185">Reference proteome</keyword>
<dbReference type="RefSeq" id="WP_100918374.1">
    <property type="nucleotide sequence ID" value="NZ_CP020370.1"/>
</dbReference>
<dbReference type="Proteomes" id="UP000232638">
    <property type="component" value="Chromosome"/>
</dbReference>
<name>A0A2K8U4U9_9GAMM</name>
<dbReference type="EMBL" id="CP020370">
    <property type="protein sequence ID" value="AUB80577.1"/>
    <property type="molecule type" value="Genomic_DNA"/>
</dbReference>
<reference evidence="1 2" key="1">
    <citation type="submission" date="2017-03" db="EMBL/GenBank/DDBJ databases">
        <title>Complete genome sequence of Candidatus 'Thiodictyon syntrophicum' sp. nov. strain Cad16T, a photolithoautotroph purple sulfur bacterium isolated from an alpine meromictic lake.</title>
        <authorList>
            <person name="Luedin S.M."/>
            <person name="Pothier J.F."/>
            <person name="Danza F."/>
            <person name="Storelli N."/>
            <person name="Wittwer M."/>
            <person name="Tonolla M."/>
        </authorList>
    </citation>
    <scope>NUCLEOTIDE SEQUENCE [LARGE SCALE GENOMIC DNA]</scope>
    <source>
        <strain evidence="1 2">Cad16T</strain>
    </source>
</reference>
<protein>
    <submittedName>
        <fullName evidence="1">Uncharacterized protein</fullName>
    </submittedName>
</protein>
<evidence type="ECO:0000313" key="2">
    <source>
        <dbReference type="Proteomes" id="UP000232638"/>
    </source>
</evidence>
<organism evidence="1 2">
    <name type="scientific">Candidatus Thiodictyon syntrophicum</name>
    <dbReference type="NCBI Taxonomy" id="1166950"/>
    <lineage>
        <taxon>Bacteria</taxon>
        <taxon>Pseudomonadati</taxon>
        <taxon>Pseudomonadota</taxon>
        <taxon>Gammaproteobacteria</taxon>
        <taxon>Chromatiales</taxon>
        <taxon>Chromatiaceae</taxon>
        <taxon>Thiodictyon</taxon>
    </lineage>
</organism>
<accession>A0A2K8U4U9</accession>
<dbReference type="AlphaFoldDB" id="A0A2K8U4U9"/>